<protein>
    <submittedName>
        <fullName evidence="1">Formiminoglutamase</fullName>
    </submittedName>
</protein>
<dbReference type="InterPro" id="IPR010247">
    <property type="entry name" value="HutG_amidohyd"/>
</dbReference>
<gene>
    <name evidence="1" type="ORF">SAMN04488115_101462</name>
</gene>
<dbReference type="SUPFAM" id="SSF53187">
    <property type="entry name" value="Zn-dependent exopeptidases"/>
    <property type="match status" value="1"/>
</dbReference>
<dbReference type="RefSeq" id="WP_103870832.1">
    <property type="nucleotide sequence ID" value="NZ_FNUY01000001.1"/>
</dbReference>
<dbReference type="AlphaFoldDB" id="A0A1H5T177"/>
<name>A0A1H5T177_9HYPH</name>
<accession>A0A1H5T177</accession>
<evidence type="ECO:0000313" key="2">
    <source>
        <dbReference type="Proteomes" id="UP000236743"/>
    </source>
</evidence>
<reference evidence="1 2" key="1">
    <citation type="submission" date="2016-10" db="EMBL/GenBank/DDBJ databases">
        <authorList>
            <person name="de Groot N.N."/>
        </authorList>
    </citation>
    <scope>NUCLEOTIDE SEQUENCE [LARGE SCALE GENOMIC DNA]</scope>
    <source>
        <strain evidence="1 2">DSM 26656</strain>
    </source>
</reference>
<organism evidence="1 2">
    <name type="scientific">Bosea lathyri</name>
    <dbReference type="NCBI Taxonomy" id="1036778"/>
    <lineage>
        <taxon>Bacteria</taxon>
        <taxon>Pseudomonadati</taxon>
        <taxon>Pseudomonadota</taxon>
        <taxon>Alphaproteobacteria</taxon>
        <taxon>Hyphomicrobiales</taxon>
        <taxon>Boseaceae</taxon>
        <taxon>Bosea</taxon>
    </lineage>
</organism>
<keyword evidence="2" id="KW-1185">Reference proteome</keyword>
<proteinExistence type="predicted"/>
<dbReference type="OrthoDB" id="8716700at2"/>
<dbReference type="InterPro" id="IPR007709">
    <property type="entry name" value="N-FG_amidohydro"/>
</dbReference>
<dbReference type="Proteomes" id="UP000236743">
    <property type="component" value="Unassembled WGS sequence"/>
</dbReference>
<dbReference type="NCBIfam" id="TIGR02017">
    <property type="entry name" value="hutG_amidohyd"/>
    <property type="match status" value="1"/>
</dbReference>
<dbReference type="Gene3D" id="3.40.630.40">
    <property type="entry name" value="Zn-dependent exopeptidases"/>
    <property type="match status" value="1"/>
</dbReference>
<sequence>MTNIVTVTRGSGPLVLSMPHPGTGLPDEVRATLNETGRAVPDTDWHMRQLYAFAERFQPTIVEAGLSRFVIDLNRDPSGASLYPGQATTELVPTTTFAGEPIWATPPGASEIARRREAYFQPYHEALAAEIARVKAEHGFCLLWDCHSIKSEIPRLFPGTLPTLNLGTNSDAACAPAVQQEARAALEASGFSQVTNGRFKGGWITRHYGRPDEHVHALQMEIALSAYLAEEAPPWAFDAAKAASLQTALADIIDAALAAAVIHERSHA</sequence>
<evidence type="ECO:0000313" key="1">
    <source>
        <dbReference type="EMBL" id="SEF55787.1"/>
    </source>
</evidence>
<dbReference type="EMBL" id="FNUY01000001">
    <property type="protein sequence ID" value="SEF55787.1"/>
    <property type="molecule type" value="Genomic_DNA"/>
</dbReference>
<dbReference type="Pfam" id="PF05013">
    <property type="entry name" value="FGase"/>
    <property type="match status" value="1"/>
</dbReference>